<dbReference type="HOGENOM" id="CLU_517032_0_0_1"/>
<evidence type="ECO:0000256" key="2">
    <source>
        <dbReference type="SAM" id="MobiDB-lite"/>
    </source>
</evidence>
<dbReference type="eggNOG" id="ENOG502TH88">
    <property type="taxonomic scope" value="Eukaryota"/>
</dbReference>
<dbReference type="EMBL" id="DS268416">
    <property type="protein sequence ID" value="EFP12447.1"/>
    <property type="molecule type" value="Genomic_DNA"/>
</dbReference>
<feature type="compositionally biased region" description="Polar residues" evidence="2">
    <location>
        <begin position="329"/>
        <end position="349"/>
    </location>
</feature>
<sequence length="467" mass="52366">MNFQRESVFTSVTHGLSADCRQANAKLRQTLESYNFGAFLMEKTCSKCPNDDCNTSFIFILQQRDFFRLKNQVQFEIPPTFIVHNSFSELIEADRKIRKKLLEDNSLGIQVGPEMANKLVDACPPVCNIMCQTDFKVGKRDMGDQTEEIVRKDAESQSTPEEPIISAQPSDSIHMPTETDTSFINRHESVVRQLESPLRTIEVQQEQDDDDVVFIEIRPRNGPPMAVKQEEPAEEPTEEVAAVVPVYVEPIEPAREVKEEMIEEAPEEVMQPLIEPPIEKQMAPPPAGTGITVELETPAAITPSTPNNLNHSFVTSMAALMSNVSTTSTSDSFYSPASSNTSMSESTGGSAKKRLKFSDVEMCSTCWAVSYYTKLEEYCSHVLEMHAAISRFKCTICDKRLGSTISANHHIRFHPEQGDVANPQALIVPEVSEESIQKFIRAAIQCYPEKFRNVQSDEIYGIIRNLP</sequence>
<dbReference type="GO" id="GO:0008270">
    <property type="term" value="F:zinc ion binding"/>
    <property type="evidence" value="ECO:0007669"/>
    <property type="project" value="UniProtKB-KW"/>
</dbReference>
<evidence type="ECO:0000313" key="5">
    <source>
        <dbReference type="Proteomes" id="UP000008281"/>
    </source>
</evidence>
<gene>
    <name evidence="4" type="ORF">CRE_29465</name>
</gene>
<feature type="domain" description="C2H2-type" evidence="3">
    <location>
        <begin position="392"/>
        <end position="419"/>
    </location>
</feature>
<dbReference type="AlphaFoldDB" id="E3LV54"/>
<dbReference type="FunCoup" id="E3LV54">
    <property type="interactions" value="2"/>
</dbReference>
<dbReference type="InParanoid" id="E3LV54"/>
<evidence type="ECO:0000256" key="1">
    <source>
        <dbReference type="PROSITE-ProRule" id="PRU00042"/>
    </source>
</evidence>
<name>E3LV54_CAERE</name>
<dbReference type="PROSITE" id="PS50157">
    <property type="entry name" value="ZINC_FINGER_C2H2_2"/>
    <property type="match status" value="1"/>
</dbReference>
<evidence type="ECO:0000259" key="3">
    <source>
        <dbReference type="PROSITE" id="PS50157"/>
    </source>
</evidence>
<reference evidence="4" key="1">
    <citation type="submission" date="2007-07" db="EMBL/GenBank/DDBJ databases">
        <title>PCAP assembly of the Caenorhabditis remanei genome.</title>
        <authorList>
            <consortium name="The Caenorhabditis remanei Sequencing Consortium"/>
            <person name="Wilson R.K."/>
        </authorList>
    </citation>
    <scope>NUCLEOTIDE SEQUENCE [LARGE SCALE GENOMIC DNA]</scope>
    <source>
        <strain evidence="4">PB4641</strain>
    </source>
</reference>
<keyword evidence="1" id="KW-0479">Metal-binding</keyword>
<dbReference type="Proteomes" id="UP000008281">
    <property type="component" value="Unassembled WGS sequence"/>
</dbReference>
<dbReference type="InterPro" id="IPR013087">
    <property type="entry name" value="Znf_C2H2_type"/>
</dbReference>
<keyword evidence="1" id="KW-0863">Zinc-finger</keyword>
<protein>
    <recommendedName>
        <fullName evidence="3">C2H2-type domain-containing protein</fullName>
    </recommendedName>
</protein>
<proteinExistence type="predicted"/>
<keyword evidence="1" id="KW-0862">Zinc</keyword>
<organism evidence="5">
    <name type="scientific">Caenorhabditis remanei</name>
    <name type="common">Caenorhabditis vulgaris</name>
    <dbReference type="NCBI Taxonomy" id="31234"/>
    <lineage>
        <taxon>Eukaryota</taxon>
        <taxon>Metazoa</taxon>
        <taxon>Ecdysozoa</taxon>
        <taxon>Nematoda</taxon>
        <taxon>Chromadorea</taxon>
        <taxon>Rhabditida</taxon>
        <taxon>Rhabditina</taxon>
        <taxon>Rhabditomorpha</taxon>
        <taxon>Rhabditoidea</taxon>
        <taxon>Rhabditidae</taxon>
        <taxon>Peloderinae</taxon>
        <taxon>Caenorhabditis</taxon>
    </lineage>
</organism>
<accession>E3LV54</accession>
<dbReference type="OrthoDB" id="5819490at2759"/>
<feature type="region of interest" description="Disordered" evidence="2">
    <location>
        <begin position="150"/>
        <end position="176"/>
    </location>
</feature>
<dbReference type="OMA" id="FSDVEMC"/>
<evidence type="ECO:0000313" key="4">
    <source>
        <dbReference type="EMBL" id="EFP12447.1"/>
    </source>
</evidence>
<dbReference type="PROSITE" id="PS00028">
    <property type="entry name" value="ZINC_FINGER_C2H2_1"/>
    <property type="match status" value="1"/>
</dbReference>
<feature type="region of interest" description="Disordered" evidence="2">
    <location>
        <begin position="329"/>
        <end position="350"/>
    </location>
</feature>
<keyword evidence="5" id="KW-1185">Reference proteome</keyword>